<name>A0A3B4CGN2_PYGNA</name>
<feature type="compositionally biased region" description="Basic and acidic residues" evidence="2">
    <location>
        <begin position="219"/>
        <end position="231"/>
    </location>
</feature>
<dbReference type="OrthoDB" id="10049175at2759"/>
<feature type="compositionally biased region" description="Basic and acidic residues" evidence="2">
    <location>
        <begin position="161"/>
        <end position="171"/>
    </location>
</feature>
<feature type="region of interest" description="Disordered" evidence="2">
    <location>
        <begin position="533"/>
        <end position="564"/>
    </location>
</feature>
<dbReference type="AlphaFoldDB" id="A0A3B4CGN2"/>
<dbReference type="GeneID" id="108440741"/>
<feature type="region of interest" description="Disordered" evidence="2">
    <location>
        <begin position="582"/>
        <end position="688"/>
    </location>
</feature>
<sequence>MGTVPNPKRTVTVQMVPQLSGMDTLGNKETNANWDQESNLNVKRSHSSAQKTKPDQDNMHLKSPNAGPTNLGEKLLEGTSNSPLYDSGGHKNLGAQDRANIKTGPCANNAEESHKDGNANSRPLSALSAKREDVCVTSPSSVVTSPKVDKETNGNGAKMATKREGCEDKLQSRASVTEETISSTGTMHNQKLSHASDPKLMGCAAMSPQQNAPTSSRNLNKDVSHLPELKDSSCSMKSGQAVTTSLDLMKQPLPESTRKAQGAGSSKDLKSEVSKSAEIFQPTHINEKPETGVTQQSVKAQPTPVKEEGRCYKSECSENSAEPLVTSQISSLHNTIPVSSIPLSHDTSSHAQLTDEAVQTQGSASEENKKTHCKLYREASTMTSAADCGSSPCKQHQDVEVQAVAAVCSRAVATSPSLFTHQPNQACISSQTNETESLAVVYKMDNAAAPSLVPSQILMGTSVSSCGQSIMTVSEKVPQPGSVSVHTDAALQQESRLGAKPKEPGPPLLNAQKGYPPLQPVYQINIETVSQNKPSAEASCHSQGYKASPVLSTSDSSNQDSMRKGLCEMPTTASDQACRVLSDTSAQSEQPVKPPAAKCPLSQAEPPPQDTVSHVEDKAKTEAAKVVPTPSSKLPCSTSEDKKKTEQPTDKAKAKAAVESSKQSGSKLEPERNKKEEEKAAKQTKKSVHDVVWDEQGMTWEVYGASLDPESLGFAIQSHLQCKIKEHEKKIMARTTFRKSMSGGASDSPLGRKSKRRQANVFRSMFQNVRRPNCCVRPSPSSVLE</sequence>
<feature type="compositionally biased region" description="Basic and acidic residues" evidence="2">
    <location>
        <begin position="639"/>
        <end position="653"/>
    </location>
</feature>
<reference evidence="4 5" key="1">
    <citation type="submission" date="2020-10" db="EMBL/GenBank/DDBJ databases">
        <title>Pygocentrus nattereri (red-bellied piranha) genome, fPygNat1, primary haplotype.</title>
        <authorList>
            <person name="Myers G."/>
            <person name="Meyer A."/>
            <person name="Karagic N."/>
            <person name="Pippel M."/>
            <person name="Winkler S."/>
            <person name="Tracey A."/>
            <person name="Wood J."/>
            <person name="Formenti G."/>
            <person name="Howe K."/>
            <person name="Fedrigo O."/>
            <person name="Jarvis E.D."/>
        </authorList>
    </citation>
    <scope>NUCLEOTIDE SEQUENCE [LARGE SCALE GENOMIC DNA]</scope>
</reference>
<dbReference type="RefSeq" id="XP_017575279.1">
    <property type="nucleotide sequence ID" value="XM_017719790.2"/>
</dbReference>
<feature type="compositionally biased region" description="Low complexity" evidence="2">
    <location>
        <begin position="135"/>
        <end position="146"/>
    </location>
</feature>
<reference evidence="4" key="3">
    <citation type="submission" date="2025-09" db="UniProtKB">
        <authorList>
            <consortium name="Ensembl"/>
        </authorList>
    </citation>
    <scope>IDENTIFICATION</scope>
</reference>
<evidence type="ECO:0000313" key="5">
    <source>
        <dbReference type="Proteomes" id="UP001501920"/>
    </source>
</evidence>
<dbReference type="CTD" id="100536832"/>
<evidence type="ECO:0000256" key="2">
    <source>
        <dbReference type="SAM" id="MobiDB-lite"/>
    </source>
</evidence>
<feature type="region of interest" description="Disordered" evidence="2">
    <location>
        <begin position="1"/>
        <end position="306"/>
    </location>
</feature>
<dbReference type="OMA" id="AEMCPNQ"/>
<accession>A0A3B4CGN2</accession>
<keyword evidence="5" id="KW-1185">Reference proteome</keyword>
<dbReference type="GO" id="GO:0005886">
    <property type="term" value="C:plasma membrane"/>
    <property type="evidence" value="ECO:0007669"/>
    <property type="project" value="TreeGrafter"/>
</dbReference>
<feature type="compositionally biased region" description="Polar residues" evidence="2">
    <location>
        <begin position="629"/>
        <end position="638"/>
    </location>
</feature>
<evidence type="ECO:0000313" key="4">
    <source>
        <dbReference type="Ensembl" id="ENSPNAP00000010618.1"/>
    </source>
</evidence>
<protein>
    <recommendedName>
        <fullName evidence="3">G protein-regulated inducer of neurite outgrowth C-terminal domain-containing protein</fullName>
    </recommendedName>
</protein>
<feature type="region of interest" description="Disordered" evidence="2">
    <location>
        <begin position="736"/>
        <end position="765"/>
    </location>
</feature>
<feature type="compositionally biased region" description="Polar residues" evidence="2">
    <location>
        <begin position="207"/>
        <end position="218"/>
    </location>
</feature>
<dbReference type="GO" id="GO:0031175">
    <property type="term" value="P:neuron projection development"/>
    <property type="evidence" value="ECO:0007669"/>
    <property type="project" value="TreeGrafter"/>
</dbReference>
<dbReference type="InterPro" id="IPR026646">
    <property type="entry name" value="GPRIN2-like/GPRIN3"/>
</dbReference>
<evidence type="ECO:0000256" key="1">
    <source>
        <dbReference type="ARBA" id="ARBA00002358"/>
    </source>
</evidence>
<feature type="compositionally biased region" description="Polar residues" evidence="2">
    <location>
        <begin position="550"/>
        <end position="560"/>
    </location>
</feature>
<organism evidence="4 5">
    <name type="scientific">Pygocentrus nattereri</name>
    <name type="common">Red-bellied piranha</name>
    <dbReference type="NCBI Taxonomy" id="42514"/>
    <lineage>
        <taxon>Eukaryota</taxon>
        <taxon>Metazoa</taxon>
        <taxon>Chordata</taxon>
        <taxon>Craniata</taxon>
        <taxon>Vertebrata</taxon>
        <taxon>Euteleostomi</taxon>
        <taxon>Actinopterygii</taxon>
        <taxon>Neopterygii</taxon>
        <taxon>Teleostei</taxon>
        <taxon>Ostariophysi</taxon>
        <taxon>Characiformes</taxon>
        <taxon>Characoidei</taxon>
        <taxon>Pygocentrus</taxon>
    </lineage>
</organism>
<dbReference type="InterPro" id="IPR032745">
    <property type="entry name" value="GRIN_C"/>
</dbReference>
<feature type="compositionally biased region" description="Polar residues" evidence="2">
    <location>
        <begin position="27"/>
        <end position="51"/>
    </location>
</feature>
<dbReference type="PANTHER" id="PTHR15718">
    <property type="entry name" value="G PROTEIN-REGULATED INDUCER OF NEURITE OUTGROWTH C-TERMINAL DOMAIN-CONTAINING PROTEIN"/>
    <property type="match status" value="1"/>
</dbReference>
<dbReference type="Proteomes" id="UP001501920">
    <property type="component" value="Chromosome 5"/>
</dbReference>
<evidence type="ECO:0000259" key="3">
    <source>
        <dbReference type="Pfam" id="PF15235"/>
    </source>
</evidence>
<feature type="compositionally biased region" description="Basic and acidic residues" evidence="2">
    <location>
        <begin position="613"/>
        <end position="623"/>
    </location>
</feature>
<feature type="region of interest" description="Disordered" evidence="2">
    <location>
        <begin position="496"/>
        <end position="516"/>
    </location>
</feature>
<dbReference type="GeneTree" id="ENSGT00570000079168"/>
<feature type="compositionally biased region" description="Basic and acidic residues" evidence="2">
    <location>
        <begin position="668"/>
        <end position="688"/>
    </location>
</feature>
<feature type="domain" description="G protein-regulated inducer of neurite outgrowth C-terminal" evidence="3">
    <location>
        <begin position="653"/>
        <end position="780"/>
    </location>
</feature>
<dbReference type="Ensembl" id="ENSPNAT00000017323.2">
    <property type="protein sequence ID" value="ENSPNAP00000010618.1"/>
    <property type="gene ID" value="ENSPNAG00000016184.2"/>
</dbReference>
<feature type="compositionally biased region" description="Polar residues" evidence="2">
    <location>
        <begin position="232"/>
        <end position="246"/>
    </location>
</feature>
<dbReference type="STRING" id="42514.ENSPNAP00000010618"/>
<proteinExistence type="predicted"/>
<dbReference type="Pfam" id="PF15235">
    <property type="entry name" value="GRIN_C"/>
    <property type="match status" value="1"/>
</dbReference>
<reference evidence="4" key="2">
    <citation type="submission" date="2025-08" db="UniProtKB">
        <authorList>
            <consortium name="Ensembl"/>
        </authorList>
    </citation>
    <scope>IDENTIFICATION</scope>
</reference>
<comment type="function">
    <text evidence="1">May be involved in neurite outgrowth.</text>
</comment>
<feature type="compositionally biased region" description="Polar residues" evidence="2">
    <location>
        <begin position="172"/>
        <end position="193"/>
    </location>
</feature>
<dbReference type="PANTHER" id="PTHR15718:SF6">
    <property type="entry name" value="G PROTEIN-REGULATED INDUCER OF NEURITE OUTGROWTH 3"/>
    <property type="match status" value="1"/>
</dbReference>